<evidence type="ECO:0000256" key="14">
    <source>
        <dbReference type="ARBA" id="ARBA00025228"/>
    </source>
</evidence>
<name>A0A7G9R3L9_9MICO</name>
<dbReference type="RefSeq" id="WP_166102429.1">
    <property type="nucleotide sequence ID" value="NZ_CP060712.1"/>
</dbReference>
<evidence type="ECO:0000256" key="3">
    <source>
        <dbReference type="ARBA" id="ARBA00004663"/>
    </source>
</evidence>
<dbReference type="EMBL" id="CP060712">
    <property type="protein sequence ID" value="QNN50194.1"/>
    <property type="molecule type" value="Genomic_DNA"/>
</dbReference>
<keyword evidence="10 19" id="KW-0812">Transmembrane</keyword>
<keyword evidence="8 19" id="KW-0169">Cobalamin biosynthesis</keyword>
<comment type="similarity">
    <text evidence="4 19">Belongs to the CobS family.</text>
</comment>
<dbReference type="UniPathway" id="UPA00148">
    <property type="reaction ID" value="UER00238"/>
</dbReference>
<evidence type="ECO:0000256" key="15">
    <source>
        <dbReference type="ARBA" id="ARBA00032605"/>
    </source>
</evidence>
<evidence type="ECO:0000256" key="11">
    <source>
        <dbReference type="ARBA" id="ARBA00022842"/>
    </source>
</evidence>
<dbReference type="GO" id="GO:0051073">
    <property type="term" value="F:adenosylcobinamide-GDP ribazoletransferase activity"/>
    <property type="evidence" value="ECO:0007669"/>
    <property type="project" value="UniProtKB-UniRule"/>
</dbReference>
<reference evidence="20 21" key="1">
    <citation type="submission" date="2020-08" db="EMBL/GenBank/DDBJ databases">
        <title>Genome sequence of Phycicoccus endophyticus JCM 31784T.</title>
        <authorList>
            <person name="Hyun D.-W."/>
            <person name="Bae J.-W."/>
        </authorList>
    </citation>
    <scope>NUCLEOTIDE SEQUENCE [LARGE SCALE GENOMIC DNA]</scope>
    <source>
        <strain evidence="20 21">JCM 31784</strain>
    </source>
</reference>
<dbReference type="PANTHER" id="PTHR34148">
    <property type="entry name" value="ADENOSYLCOBINAMIDE-GDP RIBAZOLETRANSFERASE"/>
    <property type="match status" value="1"/>
</dbReference>
<comment type="function">
    <text evidence="14 19">Joins adenosylcobinamide-GDP and alpha-ribazole to generate adenosylcobalamin (Ado-cobalamin). Also synthesizes adenosylcobalamin 5'-phosphate from adenosylcobinamide-GDP and alpha-ribazole 5'-phosphate.</text>
</comment>
<evidence type="ECO:0000256" key="16">
    <source>
        <dbReference type="ARBA" id="ARBA00032853"/>
    </source>
</evidence>
<sequence length="261" mass="24655">MRPSEAAAGLRLALGTLTVLPSGDVGEVTPGRAGWAMALAPVAALPVGAAVAASGLTGHLLGLPAPAAGALAVGAGALATRAMHLDGLADTVDGLGAGWDRERALAVMRAGDVGPMGAVALVLVLLAQASSLGVLTGSVAGSLLAGAAVALGRVACPAVCVRGLPPARPDGLGALVAATVPRAVAAGWVALAALALAALGWLAGVGLLAGPLGVLAGAAAVAWVVRRVVRAVAGVTGDTVGAAVETATTVLLLALAAGARP</sequence>
<comment type="catalytic activity">
    <reaction evidence="17 19">
        <text>alpha-ribazole + adenosylcob(III)inamide-GDP = adenosylcob(III)alamin + GMP + H(+)</text>
        <dbReference type="Rhea" id="RHEA:16049"/>
        <dbReference type="ChEBI" id="CHEBI:10329"/>
        <dbReference type="ChEBI" id="CHEBI:15378"/>
        <dbReference type="ChEBI" id="CHEBI:18408"/>
        <dbReference type="ChEBI" id="CHEBI:58115"/>
        <dbReference type="ChEBI" id="CHEBI:60487"/>
        <dbReference type="EC" id="2.7.8.26"/>
    </reaction>
</comment>
<keyword evidence="7 19" id="KW-1003">Cell membrane</keyword>
<evidence type="ECO:0000256" key="6">
    <source>
        <dbReference type="ARBA" id="ARBA00015850"/>
    </source>
</evidence>
<evidence type="ECO:0000313" key="20">
    <source>
        <dbReference type="EMBL" id="QNN50194.1"/>
    </source>
</evidence>
<feature type="transmembrane region" description="Helical" evidence="19">
    <location>
        <begin position="32"/>
        <end position="53"/>
    </location>
</feature>
<comment type="pathway">
    <text evidence="3 19">Cofactor biosynthesis; adenosylcobalamin biosynthesis; adenosylcobalamin from cob(II)yrinate a,c-diamide: step 7/7.</text>
</comment>
<evidence type="ECO:0000256" key="13">
    <source>
        <dbReference type="ARBA" id="ARBA00023136"/>
    </source>
</evidence>
<evidence type="ECO:0000256" key="18">
    <source>
        <dbReference type="ARBA" id="ARBA00049504"/>
    </source>
</evidence>
<feature type="transmembrane region" description="Helical" evidence="19">
    <location>
        <begin position="118"/>
        <end position="151"/>
    </location>
</feature>
<evidence type="ECO:0000256" key="10">
    <source>
        <dbReference type="ARBA" id="ARBA00022692"/>
    </source>
</evidence>
<evidence type="ECO:0000256" key="9">
    <source>
        <dbReference type="ARBA" id="ARBA00022679"/>
    </source>
</evidence>
<evidence type="ECO:0000256" key="4">
    <source>
        <dbReference type="ARBA" id="ARBA00010561"/>
    </source>
</evidence>
<proteinExistence type="inferred from homology"/>
<dbReference type="InterPro" id="IPR003805">
    <property type="entry name" value="CobS"/>
</dbReference>
<dbReference type="KEGG" id="pei:H9L10_03845"/>
<evidence type="ECO:0000313" key="21">
    <source>
        <dbReference type="Proteomes" id="UP000515976"/>
    </source>
</evidence>
<evidence type="ECO:0000256" key="1">
    <source>
        <dbReference type="ARBA" id="ARBA00001946"/>
    </source>
</evidence>
<evidence type="ECO:0000256" key="5">
    <source>
        <dbReference type="ARBA" id="ARBA00013200"/>
    </source>
</evidence>
<dbReference type="HAMAP" id="MF_00719">
    <property type="entry name" value="CobS"/>
    <property type="match status" value="1"/>
</dbReference>
<evidence type="ECO:0000256" key="2">
    <source>
        <dbReference type="ARBA" id="ARBA00004651"/>
    </source>
</evidence>
<feature type="transmembrane region" description="Helical" evidence="19">
    <location>
        <begin position="172"/>
        <end position="195"/>
    </location>
</feature>
<dbReference type="PANTHER" id="PTHR34148:SF1">
    <property type="entry name" value="ADENOSYLCOBINAMIDE-GDP RIBAZOLETRANSFERASE"/>
    <property type="match status" value="1"/>
</dbReference>
<keyword evidence="13 19" id="KW-0472">Membrane</keyword>
<evidence type="ECO:0000256" key="12">
    <source>
        <dbReference type="ARBA" id="ARBA00022989"/>
    </source>
</evidence>
<accession>A0A7G9R3L9</accession>
<dbReference type="Pfam" id="PF02654">
    <property type="entry name" value="CobS"/>
    <property type="match status" value="1"/>
</dbReference>
<dbReference type="GO" id="GO:0005886">
    <property type="term" value="C:plasma membrane"/>
    <property type="evidence" value="ECO:0007669"/>
    <property type="project" value="UniProtKB-SubCell"/>
</dbReference>
<dbReference type="GO" id="GO:0008818">
    <property type="term" value="F:cobalamin 5'-phosphate synthase activity"/>
    <property type="evidence" value="ECO:0007669"/>
    <property type="project" value="UniProtKB-UniRule"/>
</dbReference>
<comment type="cofactor">
    <cofactor evidence="1 19">
        <name>Mg(2+)</name>
        <dbReference type="ChEBI" id="CHEBI:18420"/>
    </cofactor>
</comment>
<evidence type="ECO:0000256" key="8">
    <source>
        <dbReference type="ARBA" id="ARBA00022573"/>
    </source>
</evidence>
<feature type="transmembrane region" description="Helical" evidence="19">
    <location>
        <begin position="201"/>
        <end position="225"/>
    </location>
</feature>
<comment type="catalytic activity">
    <reaction evidence="18 19">
        <text>alpha-ribazole 5'-phosphate + adenosylcob(III)inamide-GDP = adenosylcob(III)alamin 5'-phosphate + GMP + H(+)</text>
        <dbReference type="Rhea" id="RHEA:23560"/>
        <dbReference type="ChEBI" id="CHEBI:15378"/>
        <dbReference type="ChEBI" id="CHEBI:57918"/>
        <dbReference type="ChEBI" id="CHEBI:58115"/>
        <dbReference type="ChEBI" id="CHEBI:60487"/>
        <dbReference type="ChEBI" id="CHEBI:60493"/>
        <dbReference type="EC" id="2.7.8.26"/>
    </reaction>
</comment>
<keyword evidence="12 19" id="KW-1133">Transmembrane helix</keyword>
<comment type="subcellular location">
    <subcellularLocation>
        <location evidence="2 19">Cell membrane</location>
        <topology evidence="2 19">Multi-pass membrane protein</topology>
    </subcellularLocation>
</comment>
<dbReference type="Proteomes" id="UP000515976">
    <property type="component" value="Chromosome"/>
</dbReference>
<keyword evidence="11 19" id="KW-0460">Magnesium</keyword>
<keyword evidence="21" id="KW-1185">Reference proteome</keyword>
<evidence type="ECO:0000256" key="19">
    <source>
        <dbReference type="HAMAP-Rule" id="MF_00719"/>
    </source>
</evidence>
<feature type="transmembrane region" description="Helical" evidence="19">
    <location>
        <begin position="60"/>
        <end position="79"/>
    </location>
</feature>
<organism evidence="20 21">
    <name type="scientific">Phycicoccus endophyticus</name>
    <dbReference type="NCBI Taxonomy" id="1690220"/>
    <lineage>
        <taxon>Bacteria</taxon>
        <taxon>Bacillati</taxon>
        <taxon>Actinomycetota</taxon>
        <taxon>Actinomycetes</taxon>
        <taxon>Micrococcales</taxon>
        <taxon>Intrasporangiaceae</taxon>
        <taxon>Phycicoccus</taxon>
    </lineage>
</organism>
<protein>
    <recommendedName>
        <fullName evidence="6 19">Adenosylcobinamide-GDP ribazoletransferase</fullName>
        <ecNumber evidence="5 19">2.7.8.26</ecNumber>
    </recommendedName>
    <alternativeName>
        <fullName evidence="16 19">Cobalamin synthase</fullName>
    </alternativeName>
    <alternativeName>
        <fullName evidence="15 19">Cobalamin-5'-phosphate synthase</fullName>
    </alternativeName>
</protein>
<evidence type="ECO:0000256" key="7">
    <source>
        <dbReference type="ARBA" id="ARBA00022475"/>
    </source>
</evidence>
<dbReference type="AlphaFoldDB" id="A0A7G9R3L9"/>
<gene>
    <name evidence="19" type="primary">cobS</name>
    <name evidence="20" type="ORF">H9L10_03845</name>
</gene>
<dbReference type="EC" id="2.7.8.26" evidence="5 19"/>
<keyword evidence="9 19" id="KW-0808">Transferase</keyword>
<evidence type="ECO:0000256" key="17">
    <source>
        <dbReference type="ARBA" id="ARBA00048623"/>
    </source>
</evidence>
<dbReference type="GO" id="GO:0009236">
    <property type="term" value="P:cobalamin biosynthetic process"/>
    <property type="evidence" value="ECO:0007669"/>
    <property type="project" value="UniProtKB-UniRule"/>
</dbReference>